<accession>A0ABN8HPP4</accession>
<name>A0ABN8HPP4_9NEOP</name>
<organism evidence="1 2">
    <name type="scientific">Iphiclides podalirius</name>
    <name type="common">scarce swallowtail</name>
    <dbReference type="NCBI Taxonomy" id="110791"/>
    <lineage>
        <taxon>Eukaryota</taxon>
        <taxon>Metazoa</taxon>
        <taxon>Ecdysozoa</taxon>
        <taxon>Arthropoda</taxon>
        <taxon>Hexapoda</taxon>
        <taxon>Insecta</taxon>
        <taxon>Pterygota</taxon>
        <taxon>Neoptera</taxon>
        <taxon>Endopterygota</taxon>
        <taxon>Lepidoptera</taxon>
        <taxon>Glossata</taxon>
        <taxon>Ditrysia</taxon>
        <taxon>Papilionoidea</taxon>
        <taxon>Papilionidae</taxon>
        <taxon>Papilioninae</taxon>
        <taxon>Iphiclides</taxon>
    </lineage>
</organism>
<dbReference type="EMBL" id="OW152813">
    <property type="protein sequence ID" value="CAH2036042.1"/>
    <property type="molecule type" value="Genomic_DNA"/>
</dbReference>
<protein>
    <submittedName>
        <fullName evidence="1">Uncharacterized protein</fullName>
    </submittedName>
</protein>
<gene>
    <name evidence="1" type="ORF">IPOD504_LOCUS819</name>
</gene>
<feature type="non-terminal residue" evidence="1">
    <location>
        <position position="75"/>
    </location>
</feature>
<reference evidence="1" key="1">
    <citation type="submission" date="2022-03" db="EMBL/GenBank/DDBJ databases">
        <authorList>
            <person name="Martin H S."/>
        </authorList>
    </citation>
    <scope>NUCLEOTIDE SEQUENCE</scope>
</reference>
<sequence>MIDSAYVSFTRGLQSAAYALRRNTCGIKEKKGRQAVGVQGDTCPAAEYTEMYPEIHPLRLQGCVLEQLENKCRRR</sequence>
<dbReference type="Proteomes" id="UP000837857">
    <property type="component" value="Chromosome 1"/>
</dbReference>
<keyword evidence="2" id="KW-1185">Reference proteome</keyword>
<evidence type="ECO:0000313" key="2">
    <source>
        <dbReference type="Proteomes" id="UP000837857"/>
    </source>
</evidence>
<proteinExistence type="predicted"/>
<evidence type="ECO:0000313" key="1">
    <source>
        <dbReference type="EMBL" id="CAH2036042.1"/>
    </source>
</evidence>